<evidence type="ECO:0000256" key="3">
    <source>
        <dbReference type="ARBA" id="ARBA00022490"/>
    </source>
</evidence>
<feature type="compositionally biased region" description="Polar residues" evidence="7">
    <location>
        <begin position="879"/>
        <end position="889"/>
    </location>
</feature>
<dbReference type="InterPro" id="IPR038499">
    <property type="entry name" value="BRO1_sf"/>
</dbReference>
<dbReference type="STRING" id="1037660.A0A066WGV5"/>
<gene>
    <name evidence="9" type="ORF">K437DRAFT_233760</name>
</gene>
<dbReference type="Gene3D" id="1.25.40.280">
    <property type="entry name" value="alix/aip1 like domains"/>
    <property type="match status" value="1"/>
</dbReference>
<evidence type="ECO:0000256" key="4">
    <source>
        <dbReference type="ARBA" id="ARBA00022753"/>
    </source>
</evidence>
<dbReference type="EMBL" id="JMSN01000020">
    <property type="protein sequence ID" value="KDN49935.1"/>
    <property type="molecule type" value="Genomic_DNA"/>
</dbReference>
<evidence type="ECO:0000256" key="6">
    <source>
        <dbReference type="SAM" id="Coils"/>
    </source>
</evidence>
<feature type="compositionally biased region" description="Polar residues" evidence="7">
    <location>
        <begin position="1036"/>
        <end position="1048"/>
    </location>
</feature>
<evidence type="ECO:0000256" key="2">
    <source>
        <dbReference type="ARBA" id="ARBA00004496"/>
    </source>
</evidence>
<dbReference type="Pfam" id="PF13949">
    <property type="entry name" value="ALIX_LYPXL_bnd"/>
    <property type="match status" value="1"/>
</dbReference>
<feature type="coiled-coil region" evidence="6">
    <location>
        <begin position="715"/>
        <end position="742"/>
    </location>
</feature>
<dbReference type="AlphaFoldDB" id="A0A066WGV5"/>
<dbReference type="InterPro" id="IPR025304">
    <property type="entry name" value="ALIX_V_dom"/>
</dbReference>
<dbReference type="GeneID" id="25262857"/>
<dbReference type="CDD" id="cd09242">
    <property type="entry name" value="BRO1_ScBro1_like"/>
    <property type="match status" value="1"/>
</dbReference>
<name>A0A066WGV5_TILAU</name>
<keyword evidence="4" id="KW-0967">Endosome</keyword>
<feature type="domain" description="BRO1" evidence="8">
    <location>
        <begin position="9"/>
        <end position="412"/>
    </location>
</feature>
<dbReference type="GO" id="GO:0005768">
    <property type="term" value="C:endosome"/>
    <property type="evidence" value="ECO:0007669"/>
    <property type="project" value="UniProtKB-SubCell"/>
</dbReference>
<keyword evidence="10" id="KW-1185">Reference proteome</keyword>
<dbReference type="Pfam" id="PF03097">
    <property type="entry name" value="BRO1"/>
    <property type="match status" value="1"/>
</dbReference>
<evidence type="ECO:0000256" key="1">
    <source>
        <dbReference type="ARBA" id="ARBA00004177"/>
    </source>
</evidence>
<feature type="compositionally biased region" description="Low complexity" evidence="7">
    <location>
        <begin position="991"/>
        <end position="1001"/>
    </location>
</feature>
<dbReference type="PANTHER" id="PTHR23030">
    <property type="entry name" value="PCD6 INTERACTING PROTEIN-RELATED"/>
    <property type="match status" value="1"/>
</dbReference>
<keyword evidence="3" id="KW-0963">Cytoplasm</keyword>
<reference evidence="9 10" key="1">
    <citation type="submission" date="2014-05" db="EMBL/GenBank/DDBJ databases">
        <title>Draft genome sequence of a rare smut relative, Tilletiaria anomala UBC 951.</title>
        <authorList>
            <consortium name="DOE Joint Genome Institute"/>
            <person name="Toome M."/>
            <person name="Kuo A."/>
            <person name="Henrissat B."/>
            <person name="Lipzen A."/>
            <person name="Tritt A."/>
            <person name="Yoshinaga Y."/>
            <person name="Zane M."/>
            <person name="Barry K."/>
            <person name="Grigoriev I.V."/>
            <person name="Spatafora J.W."/>
            <person name="Aimea M.C."/>
        </authorList>
    </citation>
    <scope>NUCLEOTIDE SEQUENCE [LARGE SCALE GENOMIC DNA]</scope>
    <source>
        <strain evidence="9 10">UBC 951</strain>
    </source>
</reference>
<organism evidence="9 10">
    <name type="scientific">Tilletiaria anomala (strain ATCC 24038 / CBS 436.72 / UBC 951)</name>
    <dbReference type="NCBI Taxonomy" id="1037660"/>
    <lineage>
        <taxon>Eukaryota</taxon>
        <taxon>Fungi</taxon>
        <taxon>Dikarya</taxon>
        <taxon>Basidiomycota</taxon>
        <taxon>Ustilaginomycotina</taxon>
        <taxon>Exobasidiomycetes</taxon>
        <taxon>Georgefischeriales</taxon>
        <taxon>Tilletiariaceae</taxon>
        <taxon>Tilletiaria</taxon>
    </lineage>
</organism>
<protein>
    <recommendedName>
        <fullName evidence="5">BRO domain-containing protein 1</fullName>
    </recommendedName>
</protein>
<dbReference type="PANTHER" id="PTHR23030:SF30">
    <property type="entry name" value="TYROSINE-PROTEIN PHOSPHATASE NON-RECEPTOR TYPE 23"/>
    <property type="match status" value="1"/>
</dbReference>
<dbReference type="FunCoup" id="A0A066WGV5">
    <property type="interactions" value="319"/>
</dbReference>
<evidence type="ECO:0000313" key="9">
    <source>
        <dbReference type="EMBL" id="KDN49935.1"/>
    </source>
</evidence>
<evidence type="ECO:0000259" key="8">
    <source>
        <dbReference type="PROSITE" id="PS51180"/>
    </source>
</evidence>
<sequence length="1048" mass="114444">MSAASVQSPMMWFPPKATEGVDLATPVKSLIQNSYGEQPSNFADQLSTLNRTRQDALQGAGSDATVRDLLFKWFHMLEMLELRFSELRVQFPWKDAFTSKSISQYSLAYEKACVIFNIAATLSSFASSQVRLAGNPDGIKRSYTSYRQAAGMLSHINDNFLHAPSTDMSKEVIKCLTTIMLAQASEVFWEKTVEEKKGCSLIAKIASHVATTYHQSIEDMKAWVNRGVFDRQWLSMISTKERYFSSVTQYYRALADESSSQLGACIVRLTIAEREAKEAVALASAFHSSASGYLASKHLPADATTSLTTIVKTHLAVCTERKALAVKDNDLIYHDILPSESALPPVDKLVAATPMTIQEVFATPEVEKVVSPDLFQRLVPLQVHESASMYSEEKAKLARAESERHDLANGELEAALEYMGLPASLQIFKNVGTAGASGLDSLADPPAEVVHWSEELARGASASLGQTAAEDSIGNGDSEGVDSAFGRLEQMRAKAAHEIASVFALLDDENRECEKARVRWGHEWTQEPSGLQTRAVRADLKGNRDALAAACANDERIRDLWNNTKGDVQLLARGRPALEQAFAEAVSSSAAGCVKSGGASLLDLNEEEDSLDDRQANAMKTLVTDIDALVLKLNKIKRERASTLHDMKEKIQEDDISQILVLNRRNANIAPTIFAQELEKFKAYQSRIALCNDQQQQVIVEVTQKWKQLTEGKEAKEMQKRYAQAEAARRRLVERLRQSRDSSVEVRGAVLKGLAFYSDLLDIVGALRHNAEIFVAERKSERERLVSEREWDDKLKPGGDDGQALSAFGNRSPSSPASPSSPYEAPSSLSSAMASLSMGNGSSRTNGPPPPPLPGQRREQLSSPPPPQSYAAPQPLPQTGSNLMSQQFAPPSNSLHYPPPPLSTQTPLHQPYQSQTPYSVQQPLVAYGASGAGAGLPPPPAHFHSSFQGGASPPTSAPRGSSQYEWQTHESQPAQQGSATYPYAGPPPPSQGYSHQSQHQQDAFGGLPPPPIPQLQHQGLYNMLPPPPPPPAPGQGQRQYQTWQGPAF</sequence>
<comment type="caution">
    <text evidence="9">The sequence shown here is derived from an EMBL/GenBank/DDBJ whole genome shotgun (WGS) entry which is preliminary data.</text>
</comment>
<dbReference type="PROSITE" id="PS51180">
    <property type="entry name" value="BRO1"/>
    <property type="match status" value="1"/>
</dbReference>
<dbReference type="Gene3D" id="1.20.120.560">
    <property type="entry name" value="alix/aip1 in complex with the ypdl late domain"/>
    <property type="match status" value="1"/>
</dbReference>
<comment type="subcellular location">
    <subcellularLocation>
        <location evidence="2">Cytoplasm</location>
    </subcellularLocation>
    <subcellularLocation>
        <location evidence="1">Endosome</location>
    </subcellularLocation>
</comment>
<accession>A0A066WGV5</accession>
<feature type="compositionally biased region" description="Polar residues" evidence="7">
    <location>
        <begin position="904"/>
        <end position="922"/>
    </location>
</feature>
<evidence type="ECO:0000256" key="5">
    <source>
        <dbReference type="ARBA" id="ARBA00041284"/>
    </source>
</evidence>
<dbReference type="GO" id="GO:0043328">
    <property type="term" value="P:protein transport to vacuole involved in ubiquitin-dependent protein catabolic process via the multivesicular body sorting pathway"/>
    <property type="evidence" value="ECO:0007669"/>
    <property type="project" value="TreeGrafter"/>
</dbReference>
<dbReference type="OMA" id="CHAANQS"/>
<evidence type="ECO:0000256" key="7">
    <source>
        <dbReference type="SAM" id="MobiDB-lite"/>
    </source>
</evidence>
<dbReference type="SMART" id="SM01041">
    <property type="entry name" value="BRO1"/>
    <property type="match status" value="1"/>
</dbReference>
<proteinExistence type="predicted"/>
<dbReference type="InParanoid" id="A0A066WGV5"/>
<dbReference type="RefSeq" id="XP_013244449.1">
    <property type="nucleotide sequence ID" value="XM_013388995.1"/>
</dbReference>
<dbReference type="Proteomes" id="UP000027361">
    <property type="component" value="Unassembled WGS sequence"/>
</dbReference>
<feature type="compositionally biased region" description="Low complexity" evidence="7">
    <location>
        <begin position="812"/>
        <end position="843"/>
    </location>
</feature>
<dbReference type="HOGENOM" id="CLU_003661_0_0_1"/>
<keyword evidence="6" id="KW-0175">Coiled coil</keyword>
<evidence type="ECO:0000313" key="10">
    <source>
        <dbReference type="Proteomes" id="UP000027361"/>
    </source>
</evidence>
<feature type="region of interest" description="Disordered" evidence="7">
    <location>
        <begin position="784"/>
        <end position="1048"/>
    </location>
</feature>
<feature type="compositionally biased region" description="Pro residues" evidence="7">
    <location>
        <begin position="1024"/>
        <end position="1033"/>
    </location>
</feature>
<feature type="compositionally biased region" description="Basic and acidic residues" evidence="7">
    <location>
        <begin position="784"/>
        <end position="799"/>
    </location>
</feature>
<dbReference type="OrthoDB" id="2141925at2759"/>
<feature type="compositionally biased region" description="Polar residues" evidence="7">
    <location>
        <begin position="958"/>
        <end position="979"/>
    </location>
</feature>
<dbReference type="Gene3D" id="1.20.140.50">
    <property type="entry name" value="alix/aip1 like domains"/>
    <property type="match status" value="1"/>
</dbReference>
<dbReference type="InterPro" id="IPR004328">
    <property type="entry name" value="BRO1_dom"/>
</dbReference>